<keyword evidence="4" id="KW-1185">Reference proteome</keyword>
<proteinExistence type="inferred from homology"/>
<protein>
    <submittedName>
        <fullName evidence="3">Metallophosphoesterase family protein</fullName>
    </submittedName>
</protein>
<name>A0ABU2N468_9PSEU</name>
<dbReference type="Gene3D" id="3.60.21.10">
    <property type="match status" value="1"/>
</dbReference>
<dbReference type="PANTHER" id="PTHR42850">
    <property type="entry name" value="METALLOPHOSPHOESTERASE"/>
    <property type="match status" value="1"/>
</dbReference>
<dbReference type="RefSeq" id="WP_311554619.1">
    <property type="nucleotide sequence ID" value="NZ_JAVREJ010000002.1"/>
</dbReference>
<evidence type="ECO:0000313" key="3">
    <source>
        <dbReference type="EMBL" id="MDT0348690.1"/>
    </source>
</evidence>
<dbReference type="PIRSF" id="PIRSF000883">
    <property type="entry name" value="Pesterase_MJ0912"/>
    <property type="match status" value="1"/>
</dbReference>
<dbReference type="Pfam" id="PF12850">
    <property type="entry name" value="Metallophos_2"/>
    <property type="match status" value="1"/>
</dbReference>
<dbReference type="InterPro" id="IPR024654">
    <property type="entry name" value="Calcineurin-like_PHP_lpxH"/>
</dbReference>
<evidence type="ECO:0000259" key="2">
    <source>
        <dbReference type="Pfam" id="PF12850"/>
    </source>
</evidence>
<dbReference type="EMBL" id="JAVREJ010000002">
    <property type="protein sequence ID" value="MDT0348690.1"/>
    <property type="molecule type" value="Genomic_DNA"/>
</dbReference>
<dbReference type="InterPro" id="IPR011152">
    <property type="entry name" value="Pesterase_MJ0912"/>
</dbReference>
<dbReference type="Proteomes" id="UP001183202">
    <property type="component" value="Unassembled WGS sequence"/>
</dbReference>
<accession>A0ABU2N468</accession>
<comment type="caution">
    <text evidence="3">The sequence shown here is derived from an EMBL/GenBank/DDBJ whole genome shotgun (WGS) entry which is preliminary data.</text>
</comment>
<organism evidence="3 4">
    <name type="scientific">Pseudonocardia charpentierae</name>
    <dbReference type="NCBI Taxonomy" id="3075545"/>
    <lineage>
        <taxon>Bacteria</taxon>
        <taxon>Bacillati</taxon>
        <taxon>Actinomycetota</taxon>
        <taxon>Actinomycetes</taxon>
        <taxon>Pseudonocardiales</taxon>
        <taxon>Pseudonocardiaceae</taxon>
        <taxon>Pseudonocardia</taxon>
    </lineage>
</organism>
<dbReference type="SUPFAM" id="SSF56300">
    <property type="entry name" value="Metallo-dependent phosphatases"/>
    <property type="match status" value="1"/>
</dbReference>
<dbReference type="InterPro" id="IPR050126">
    <property type="entry name" value="Ap4A_hydrolase"/>
</dbReference>
<evidence type="ECO:0000313" key="4">
    <source>
        <dbReference type="Proteomes" id="UP001183202"/>
    </source>
</evidence>
<reference evidence="4" key="1">
    <citation type="submission" date="2023-07" db="EMBL/GenBank/DDBJ databases">
        <title>30 novel species of actinomycetes from the DSMZ collection.</title>
        <authorList>
            <person name="Nouioui I."/>
        </authorList>
    </citation>
    <scope>NUCLEOTIDE SEQUENCE [LARGE SCALE GENOMIC DNA]</scope>
    <source>
        <strain evidence="4">DSM 45834</strain>
    </source>
</reference>
<dbReference type="InterPro" id="IPR029052">
    <property type="entry name" value="Metallo-depent_PP-like"/>
</dbReference>
<comment type="similarity">
    <text evidence="1">Belongs to the metallophosphoesterase superfamily. YfcE family.</text>
</comment>
<feature type="domain" description="Calcineurin-like phosphoesterase" evidence="2">
    <location>
        <begin position="1"/>
        <end position="211"/>
    </location>
</feature>
<dbReference type="PANTHER" id="PTHR42850:SF2">
    <property type="entry name" value="BLL5683 PROTEIN"/>
    <property type="match status" value="1"/>
</dbReference>
<evidence type="ECO:0000256" key="1">
    <source>
        <dbReference type="ARBA" id="ARBA00008950"/>
    </source>
</evidence>
<gene>
    <name evidence="3" type="ORF">RM445_04045</name>
</gene>
<sequence length="268" mass="29362">MRIGLLSDVHANLFALRSAISRLRTEGVDAWVCAGDLVGYGPHPNECVETIAELGATCVVGNHELMMLDELPDTRAGRLARRSIVWTREVVRSDVRSYLAALPRTADPAGMFVAHGSPDDPEEYVRTDERAAELLGSVPAERLLVLGHTHRPWLYATAGGTLYPDGAPGAPGTAALPLAADARYLVNPGAVGQSRQREAVPKARFALVDLDRPQVRFFAEPYDVEATRAALRTRRLPRDAVHIRPGRMATTTRRARRLLDLATARLHR</sequence>